<comment type="caution">
    <text evidence="2">The sequence shown here is derived from an EMBL/GenBank/DDBJ whole genome shotgun (WGS) entry which is preliminary data.</text>
</comment>
<keyword evidence="1" id="KW-0812">Transmembrane</keyword>
<evidence type="ECO:0000256" key="1">
    <source>
        <dbReference type="SAM" id="Phobius"/>
    </source>
</evidence>
<feature type="non-terminal residue" evidence="2">
    <location>
        <position position="1"/>
    </location>
</feature>
<evidence type="ECO:0000313" key="2">
    <source>
        <dbReference type="EMBL" id="GAH72947.1"/>
    </source>
</evidence>
<sequence>ILQNAGFKVGDIIEINTTIIVDQVTFSSNLFLKIKSFLTSLPSFFLEENNDLENFFIINPKLLELYFEPLLLSSIDLQVNYKFGCKFSSSFKNTFNIASDLDLFICETNETLYIIYSENYLQPPNMDLSFNPLYERMNILNHELNSDFVFYILCTFPILFLMIIIIYKMKDFSFYYHKKFIQKLEERGFVKKKISHFFFKLFLLIYVFSAIVGILISLTLIFIFKLDSSLIFLQITTFFSIWFLLSFSFQFLFFKSELDKMMFQK</sequence>
<keyword evidence="1" id="KW-1133">Transmembrane helix</keyword>
<accession>X1HU19</accession>
<keyword evidence="1" id="KW-0472">Membrane</keyword>
<protein>
    <submittedName>
        <fullName evidence="2">Uncharacterized protein</fullName>
    </submittedName>
</protein>
<gene>
    <name evidence="2" type="ORF">S03H2_47592</name>
</gene>
<proteinExistence type="predicted"/>
<feature type="non-terminal residue" evidence="2">
    <location>
        <position position="265"/>
    </location>
</feature>
<dbReference type="EMBL" id="BARU01029956">
    <property type="protein sequence ID" value="GAH72947.1"/>
    <property type="molecule type" value="Genomic_DNA"/>
</dbReference>
<dbReference type="AlphaFoldDB" id="X1HU19"/>
<feature type="transmembrane region" description="Helical" evidence="1">
    <location>
        <begin position="148"/>
        <end position="167"/>
    </location>
</feature>
<reference evidence="2" key="1">
    <citation type="journal article" date="2014" name="Front. Microbiol.">
        <title>High frequency of phylogenetically diverse reductive dehalogenase-homologous genes in deep subseafloor sedimentary metagenomes.</title>
        <authorList>
            <person name="Kawai M."/>
            <person name="Futagami T."/>
            <person name="Toyoda A."/>
            <person name="Takaki Y."/>
            <person name="Nishi S."/>
            <person name="Hori S."/>
            <person name="Arai W."/>
            <person name="Tsubouchi T."/>
            <person name="Morono Y."/>
            <person name="Uchiyama I."/>
            <person name="Ito T."/>
            <person name="Fujiyama A."/>
            <person name="Inagaki F."/>
            <person name="Takami H."/>
        </authorList>
    </citation>
    <scope>NUCLEOTIDE SEQUENCE</scope>
    <source>
        <strain evidence="2">Expedition CK06-06</strain>
    </source>
</reference>
<feature type="transmembrane region" description="Helical" evidence="1">
    <location>
        <begin position="230"/>
        <end position="254"/>
    </location>
</feature>
<feature type="transmembrane region" description="Helical" evidence="1">
    <location>
        <begin position="201"/>
        <end position="224"/>
    </location>
</feature>
<organism evidence="2">
    <name type="scientific">marine sediment metagenome</name>
    <dbReference type="NCBI Taxonomy" id="412755"/>
    <lineage>
        <taxon>unclassified sequences</taxon>
        <taxon>metagenomes</taxon>
        <taxon>ecological metagenomes</taxon>
    </lineage>
</organism>
<name>X1HU19_9ZZZZ</name>